<name>A0A1M6N8N4_9FLAO</name>
<protein>
    <submittedName>
        <fullName evidence="1">Uncharacterized protein</fullName>
    </submittedName>
</protein>
<proteinExistence type="predicted"/>
<accession>A0A1M6N8N4</accession>
<evidence type="ECO:0000313" key="1">
    <source>
        <dbReference type="EMBL" id="SHJ92052.1"/>
    </source>
</evidence>
<dbReference type="Proteomes" id="UP000184231">
    <property type="component" value="Unassembled WGS sequence"/>
</dbReference>
<reference evidence="1 2" key="1">
    <citation type="submission" date="2016-11" db="EMBL/GenBank/DDBJ databases">
        <authorList>
            <person name="Jaros S."/>
            <person name="Januszkiewicz K."/>
            <person name="Wedrychowicz H."/>
        </authorList>
    </citation>
    <scope>NUCLEOTIDE SEQUENCE [LARGE SCALE GENOMIC DNA]</scope>
    <source>
        <strain evidence="1 2">CGMCC 1.8863</strain>
    </source>
</reference>
<sequence>MSKVELKYEDLEDHLKEQIEFLNTSCDLFDDGKFAEAKRIATIIRVLFHDTRHSKSLLGQLGRKSDSFYSTNLPLASESLSTYSGLTIGYYGDADPLFWPY</sequence>
<organism evidence="1 2">
    <name type="scientific">Arenibacter nanhaiticus</name>
    <dbReference type="NCBI Taxonomy" id="558155"/>
    <lineage>
        <taxon>Bacteria</taxon>
        <taxon>Pseudomonadati</taxon>
        <taxon>Bacteroidota</taxon>
        <taxon>Flavobacteriia</taxon>
        <taxon>Flavobacteriales</taxon>
        <taxon>Flavobacteriaceae</taxon>
        <taxon>Arenibacter</taxon>
    </lineage>
</organism>
<dbReference type="RefSeq" id="WP_072766064.1">
    <property type="nucleotide sequence ID" value="NZ_FQYX01000058.1"/>
</dbReference>
<dbReference type="OrthoDB" id="756848at2"/>
<evidence type="ECO:0000313" key="2">
    <source>
        <dbReference type="Proteomes" id="UP000184231"/>
    </source>
</evidence>
<dbReference type="EMBL" id="FQYX01000058">
    <property type="protein sequence ID" value="SHJ92052.1"/>
    <property type="molecule type" value="Genomic_DNA"/>
</dbReference>
<gene>
    <name evidence="1" type="ORF">SAMN04487911_1589</name>
</gene>
<dbReference type="AlphaFoldDB" id="A0A1M6N8N4"/>
<keyword evidence="2" id="KW-1185">Reference proteome</keyword>